<sequence>MPIMDDGAAAFASESQCASVTRSVSSSSPTRCDHSSEPCSEIRGRRASRLKTSSLCTPSSSSCAALQQWHGAILAHPLTGNPQEIFCRLLLERTKATRLAGSGIGIFRSYFRIVHHLLIRGWTPPQPLETCIQRQDLELLRGDGYKPPMFSLHEASDNVVLARQYFLSLARQTRGRVFAILESGLVGFVPGVARKGVEVVVLRGGKTPFLARPCSTEAHWEFMGDCTADGIMKGERMKMARSMGIVQYKLV</sequence>
<organism evidence="1 2">
    <name type="scientific">Lasiosphaeria hispida</name>
    <dbReference type="NCBI Taxonomy" id="260671"/>
    <lineage>
        <taxon>Eukaryota</taxon>
        <taxon>Fungi</taxon>
        <taxon>Dikarya</taxon>
        <taxon>Ascomycota</taxon>
        <taxon>Pezizomycotina</taxon>
        <taxon>Sordariomycetes</taxon>
        <taxon>Sordariomycetidae</taxon>
        <taxon>Sordariales</taxon>
        <taxon>Lasiosphaeriaceae</taxon>
        <taxon>Lasiosphaeria</taxon>
    </lineage>
</organism>
<comment type="caution">
    <text evidence="1">The sequence shown here is derived from an EMBL/GenBank/DDBJ whole genome shotgun (WGS) entry which is preliminary data.</text>
</comment>
<dbReference type="Proteomes" id="UP001275084">
    <property type="component" value="Unassembled WGS sequence"/>
</dbReference>
<name>A0AAJ0HF70_9PEZI</name>
<reference evidence="1" key="2">
    <citation type="submission" date="2023-06" db="EMBL/GenBank/DDBJ databases">
        <authorList>
            <consortium name="Lawrence Berkeley National Laboratory"/>
            <person name="Haridas S."/>
            <person name="Hensen N."/>
            <person name="Bonometti L."/>
            <person name="Westerberg I."/>
            <person name="Brannstrom I.O."/>
            <person name="Guillou S."/>
            <person name="Cros-Aarteil S."/>
            <person name="Calhoun S."/>
            <person name="Kuo A."/>
            <person name="Mondo S."/>
            <person name="Pangilinan J."/>
            <person name="Riley R."/>
            <person name="Labutti K."/>
            <person name="Andreopoulos B."/>
            <person name="Lipzen A."/>
            <person name="Chen C."/>
            <person name="Yanf M."/>
            <person name="Daum C."/>
            <person name="Ng V."/>
            <person name="Clum A."/>
            <person name="Steindorff A."/>
            <person name="Ohm R."/>
            <person name="Martin F."/>
            <person name="Silar P."/>
            <person name="Natvig D."/>
            <person name="Lalanne C."/>
            <person name="Gautier V."/>
            <person name="Ament-Velasquez S.L."/>
            <person name="Kruys A."/>
            <person name="Hutchinson M.I."/>
            <person name="Powell A.J."/>
            <person name="Barry K."/>
            <person name="Miller A.N."/>
            <person name="Grigoriev I.V."/>
            <person name="Debuchy R."/>
            <person name="Gladieux P."/>
            <person name="Thoren M.H."/>
            <person name="Johannesson H."/>
        </authorList>
    </citation>
    <scope>NUCLEOTIDE SEQUENCE</scope>
    <source>
        <strain evidence="1">CBS 955.72</strain>
    </source>
</reference>
<proteinExistence type="predicted"/>
<keyword evidence="2" id="KW-1185">Reference proteome</keyword>
<dbReference type="Pfam" id="PF26639">
    <property type="entry name" value="Het-6_barrel"/>
    <property type="match status" value="1"/>
</dbReference>
<gene>
    <name evidence="1" type="ORF">B0T25DRAFT_248461</name>
</gene>
<accession>A0AAJ0HF70</accession>
<dbReference type="AlphaFoldDB" id="A0AAJ0HF70"/>
<evidence type="ECO:0000313" key="2">
    <source>
        <dbReference type="Proteomes" id="UP001275084"/>
    </source>
</evidence>
<dbReference type="EMBL" id="JAUIQD010000005">
    <property type="protein sequence ID" value="KAK3349728.1"/>
    <property type="molecule type" value="Genomic_DNA"/>
</dbReference>
<evidence type="ECO:0000313" key="1">
    <source>
        <dbReference type="EMBL" id="KAK3349728.1"/>
    </source>
</evidence>
<reference evidence="1" key="1">
    <citation type="journal article" date="2023" name="Mol. Phylogenet. Evol.">
        <title>Genome-scale phylogeny and comparative genomics of the fungal order Sordariales.</title>
        <authorList>
            <person name="Hensen N."/>
            <person name="Bonometti L."/>
            <person name="Westerberg I."/>
            <person name="Brannstrom I.O."/>
            <person name="Guillou S."/>
            <person name="Cros-Aarteil S."/>
            <person name="Calhoun S."/>
            <person name="Haridas S."/>
            <person name="Kuo A."/>
            <person name="Mondo S."/>
            <person name="Pangilinan J."/>
            <person name="Riley R."/>
            <person name="LaButti K."/>
            <person name="Andreopoulos B."/>
            <person name="Lipzen A."/>
            <person name="Chen C."/>
            <person name="Yan M."/>
            <person name="Daum C."/>
            <person name="Ng V."/>
            <person name="Clum A."/>
            <person name="Steindorff A."/>
            <person name="Ohm R.A."/>
            <person name="Martin F."/>
            <person name="Silar P."/>
            <person name="Natvig D.O."/>
            <person name="Lalanne C."/>
            <person name="Gautier V."/>
            <person name="Ament-Velasquez S.L."/>
            <person name="Kruys A."/>
            <person name="Hutchinson M.I."/>
            <person name="Powell A.J."/>
            <person name="Barry K."/>
            <person name="Miller A.N."/>
            <person name="Grigoriev I.V."/>
            <person name="Debuchy R."/>
            <person name="Gladieux P."/>
            <person name="Hiltunen Thoren M."/>
            <person name="Johannesson H."/>
        </authorList>
    </citation>
    <scope>NUCLEOTIDE SEQUENCE</scope>
    <source>
        <strain evidence="1">CBS 955.72</strain>
    </source>
</reference>
<protein>
    <submittedName>
        <fullName evidence="1">Uncharacterized protein</fullName>
    </submittedName>
</protein>